<protein>
    <recommendedName>
        <fullName evidence="4">TIGR02301 family protein</fullName>
    </recommendedName>
</protein>
<feature type="signal peptide" evidence="1">
    <location>
        <begin position="1"/>
        <end position="22"/>
    </location>
</feature>
<accession>A0ABQ6CUF9</accession>
<evidence type="ECO:0000256" key="1">
    <source>
        <dbReference type="SAM" id="SignalP"/>
    </source>
</evidence>
<evidence type="ECO:0008006" key="4">
    <source>
        <dbReference type="Google" id="ProtNLM"/>
    </source>
</evidence>
<sequence>MRRRLLPALAVAVFLAPLAATAQTAPPPAGPQRPAYEPQLLRLSELMGALHYLRALCGFADAPAWRDKMNELIDAQGLDQAGKERYAGAFNRGYRAYSETYRSCNQAAAKVIRDYLAESGAIIKDLDSRYGR</sequence>
<dbReference type="NCBIfam" id="TIGR02301">
    <property type="entry name" value="TIGR02301 family protein"/>
    <property type="match status" value="1"/>
</dbReference>
<evidence type="ECO:0000313" key="3">
    <source>
        <dbReference type="Proteomes" id="UP001156882"/>
    </source>
</evidence>
<comment type="caution">
    <text evidence="2">The sequence shown here is derived from an EMBL/GenBank/DDBJ whole genome shotgun (WGS) entry which is preliminary data.</text>
</comment>
<dbReference type="Pfam" id="PF09539">
    <property type="entry name" value="DUF2385"/>
    <property type="match status" value="1"/>
</dbReference>
<proteinExistence type="predicted"/>
<keyword evidence="3" id="KW-1185">Reference proteome</keyword>
<keyword evidence="1" id="KW-0732">Signal</keyword>
<dbReference type="Proteomes" id="UP001156882">
    <property type="component" value="Unassembled WGS sequence"/>
</dbReference>
<gene>
    <name evidence="2" type="ORF">GCM10007874_64510</name>
</gene>
<organism evidence="2 3">
    <name type="scientific">Labrys miyagiensis</name>
    <dbReference type="NCBI Taxonomy" id="346912"/>
    <lineage>
        <taxon>Bacteria</taxon>
        <taxon>Pseudomonadati</taxon>
        <taxon>Pseudomonadota</taxon>
        <taxon>Alphaproteobacteria</taxon>
        <taxon>Hyphomicrobiales</taxon>
        <taxon>Xanthobacteraceae</taxon>
        <taxon>Labrys</taxon>
    </lineage>
</organism>
<reference evidence="3" key="1">
    <citation type="journal article" date="2019" name="Int. J. Syst. Evol. Microbiol.">
        <title>The Global Catalogue of Microorganisms (GCM) 10K type strain sequencing project: providing services to taxonomists for standard genome sequencing and annotation.</title>
        <authorList>
            <consortium name="The Broad Institute Genomics Platform"/>
            <consortium name="The Broad Institute Genome Sequencing Center for Infectious Disease"/>
            <person name="Wu L."/>
            <person name="Ma J."/>
        </authorList>
    </citation>
    <scope>NUCLEOTIDE SEQUENCE [LARGE SCALE GENOMIC DNA]</scope>
    <source>
        <strain evidence="3">NBRC 101365</strain>
    </source>
</reference>
<dbReference type="EMBL" id="BSPC01000075">
    <property type="protein sequence ID" value="GLS23430.1"/>
    <property type="molecule type" value="Genomic_DNA"/>
</dbReference>
<feature type="chain" id="PRO_5047521093" description="TIGR02301 family protein" evidence="1">
    <location>
        <begin position="23"/>
        <end position="132"/>
    </location>
</feature>
<dbReference type="RefSeq" id="WP_284316365.1">
    <property type="nucleotide sequence ID" value="NZ_BSPC01000075.1"/>
</dbReference>
<evidence type="ECO:0000313" key="2">
    <source>
        <dbReference type="EMBL" id="GLS23430.1"/>
    </source>
</evidence>
<name>A0ABQ6CUF9_9HYPH</name>
<dbReference type="InterPro" id="IPR012645">
    <property type="entry name" value="CHP02301"/>
</dbReference>